<dbReference type="EMBL" id="JBHTMO010000020">
    <property type="protein sequence ID" value="MFD1393246.1"/>
    <property type="molecule type" value="Genomic_DNA"/>
</dbReference>
<organism evidence="3 4">
    <name type="scientific">Lacticaseibacillus jixianensis</name>
    <dbReference type="NCBI Taxonomy" id="2486012"/>
    <lineage>
        <taxon>Bacteria</taxon>
        <taxon>Bacillati</taxon>
        <taxon>Bacillota</taxon>
        <taxon>Bacilli</taxon>
        <taxon>Lactobacillales</taxon>
        <taxon>Lactobacillaceae</taxon>
        <taxon>Lacticaseibacillus</taxon>
    </lineage>
</organism>
<name>A0ABW4B8I9_9LACO</name>
<evidence type="ECO:0000313" key="3">
    <source>
        <dbReference type="EMBL" id="MFD1393246.1"/>
    </source>
</evidence>
<dbReference type="RefSeq" id="WP_164510757.1">
    <property type="nucleotide sequence ID" value="NZ_JBHTMO010000020.1"/>
</dbReference>
<evidence type="ECO:0000256" key="1">
    <source>
        <dbReference type="SAM" id="Phobius"/>
    </source>
</evidence>
<reference evidence="4" key="1">
    <citation type="journal article" date="2019" name="Int. J. Syst. Evol. Microbiol.">
        <title>The Global Catalogue of Microorganisms (GCM) 10K type strain sequencing project: providing services to taxonomists for standard genome sequencing and annotation.</title>
        <authorList>
            <consortium name="The Broad Institute Genomics Platform"/>
            <consortium name="The Broad Institute Genome Sequencing Center for Infectious Disease"/>
            <person name="Wu L."/>
            <person name="Ma J."/>
        </authorList>
    </citation>
    <scope>NUCLEOTIDE SEQUENCE [LARGE SCALE GENOMIC DNA]</scope>
    <source>
        <strain evidence="4">CCM 8911</strain>
    </source>
</reference>
<proteinExistence type="predicted"/>
<gene>
    <name evidence="3" type="ORF">ACFQ3L_06635</name>
</gene>
<evidence type="ECO:0000259" key="2">
    <source>
        <dbReference type="Pfam" id="PF07853"/>
    </source>
</evidence>
<keyword evidence="1" id="KW-1133">Transmembrane helix</keyword>
<feature type="transmembrane region" description="Helical" evidence="1">
    <location>
        <begin position="50"/>
        <end position="68"/>
    </location>
</feature>
<keyword evidence="1" id="KW-0812">Transmembrane</keyword>
<comment type="caution">
    <text evidence="3">The sequence shown here is derived from an EMBL/GenBank/DDBJ whole genome shotgun (WGS) entry which is preliminary data.</text>
</comment>
<sequence>MKHFRMLDYGAVAAMLVFTLFLMVIAPKLVVTHFNGAGVADSWSSRTGLLLEPALLLVIALICDWRAHSWRKRDGMQTLPMITFGEWRLLSFVGLALVGFVLIQLAQIGFLQGDGVHI</sequence>
<keyword evidence="1" id="KW-0472">Membrane</keyword>
<accession>A0ABW4B8I9</accession>
<evidence type="ECO:0000313" key="4">
    <source>
        <dbReference type="Proteomes" id="UP001597249"/>
    </source>
</evidence>
<feature type="transmembrane region" description="Helical" evidence="1">
    <location>
        <begin position="89"/>
        <end position="110"/>
    </location>
</feature>
<feature type="transmembrane region" description="Helical" evidence="1">
    <location>
        <begin position="7"/>
        <end position="30"/>
    </location>
</feature>
<protein>
    <submittedName>
        <fullName evidence="3">DUF1648 domain-containing protein</fullName>
    </submittedName>
</protein>
<keyword evidence="4" id="KW-1185">Reference proteome</keyword>
<feature type="domain" description="DUF1648" evidence="2">
    <location>
        <begin position="12"/>
        <end position="56"/>
    </location>
</feature>
<dbReference type="Pfam" id="PF07853">
    <property type="entry name" value="DUF1648"/>
    <property type="match status" value="1"/>
</dbReference>
<dbReference type="InterPro" id="IPR012867">
    <property type="entry name" value="DUF1648"/>
</dbReference>
<dbReference type="Proteomes" id="UP001597249">
    <property type="component" value="Unassembled WGS sequence"/>
</dbReference>